<dbReference type="EMBL" id="PYSW02000005">
    <property type="protein sequence ID" value="KAG2392165.1"/>
    <property type="molecule type" value="Genomic_DNA"/>
</dbReference>
<evidence type="ECO:0000313" key="2">
    <source>
        <dbReference type="Proteomes" id="UP000816034"/>
    </source>
</evidence>
<sequence>MFSTTNAQGTTSNQVLLFRNDCSKTKILLFDFYQEKLDLKMMMSDPFCNSDMNLFSKLTIKMRWGKKRYTKGFSGKFEHVGTLGKGIMSMVPMDVKISYHHNCILVANFHNACIHVFELKSKQLKYSVSTPARFPTSICIEENYNDNVNIMMDAILMFCHQNHCLYKYDLEKYLLKDNRGLAIWKSTDIARTMSVTMRPNSKQIFCVDMDARSVKILDSRSGITIHCISLEQSSSPFSLAFVNDFQFVLSTDINLKIFKMSVSHEWKCVKTLGKKGDNRGEFDCAQSIIFDKKSQFLIVNDRTNFRIQIVTLEGECLASFGSFSMIMIDGRSGI</sequence>
<reference evidence="1 2" key="1">
    <citation type="journal article" date="2018" name="BMC Genomics">
        <title>The genome of Naegleria lovaniensis, the basis for a comparative approach to unravel pathogenicity factors of the human pathogenic amoeba N. fowleri.</title>
        <authorList>
            <person name="Liechti N."/>
            <person name="Schurch N."/>
            <person name="Bruggmann R."/>
            <person name="Wittwer M."/>
        </authorList>
    </citation>
    <scope>NUCLEOTIDE SEQUENCE [LARGE SCALE GENOMIC DNA]</scope>
    <source>
        <strain evidence="1 2">ATCC 30569</strain>
    </source>
</reference>
<dbReference type="RefSeq" id="XP_044554059.1">
    <property type="nucleotide sequence ID" value="XM_044688181.1"/>
</dbReference>
<protein>
    <submittedName>
        <fullName evidence="1">Uncharacterized protein</fullName>
    </submittedName>
</protein>
<accession>A0AA88GWD8</accession>
<dbReference type="InterPro" id="IPR011044">
    <property type="entry name" value="Quino_amine_DH_bsu"/>
</dbReference>
<organism evidence="1 2">
    <name type="scientific">Naegleria lovaniensis</name>
    <name type="common">Amoeba</name>
    <dbReference type="NCBI Taxonomy" id="51637"/>
    <lineage>
        <taxon>Eukaryota</taxon>
        <taxon>Discoba</taxon>
        <taxon>Heterolobosea</taxon>
        <taxon>Tetramitia</taxon>
        <taxon>Eutetramitia</taxon>
        <taxon>Vahlkampfiidae</taxon>
        <taxon>Naegleria</taxon>
    </lineage>
</organism>
<keyword evidence="2" id="KW-1185">Reference proteome</keyword>
<dbReference type="Proteomes" id="UP000816034">
    <property type="component" value="Unassembled WGS sequence"/>
</dbReference>
<gene>
    <name evidence="1" type="ORF">C9374_012417</name>
</gene>
<dbReference type="SUPFAM" id="SSF50969">
    <property type="entry name" value="YVTN repeat-like/Quinoprotein amine dehydrogenase"/>
    <property type="match status" value="1"/>
</dbReference>
<proteinExistence type="predicted"/>
<name>A0AA88GWD8_NAELO</name>
<dbReference type="AlphaFoldDB" id="A0AA88GWD8"/>
<dbReference type="GeneID" id="68104871"/>
<dbReference type="InterPro" id="IPR011042">
    <property type="entry name" value="6-blade_b-propeller_TolB-like"/>
</dbReference>
<comment type="caution">
    <text evidence="1">The sequence shown here is derived from an EMBL/GenBank/DDBJ whole genome shotgun (WGS) entry which is preliminary data.</text>
</comment>
<evidence type="ECO:0000313" key="1">
    <source>
        <dbReference type="EMBL" id="KAG2392165.1"/>
    </source>
</evidence>
<dbReference type="Gene3D" id="2.120.10.30">
    <property type="entry name" value="TolB, C-terminal domain"/>
    <property type="match status" value="2"/>
</dbReference>